<dbReference type="SUPFAM" id="SSF101967">
    <property type="entry name" value="Adhesin YadA, collagen-binding domain"/>
    <property type="match status" value="4"/>
</dbReference>
<feature type="domain" description="Trimeric autotransporter adhesin YadA-like head" evidence="2">
    <location>
        <begin position="217"/>
        <end position="239"/>
    </location>
</feature>
<dbReference type="InterPro" id="IPR037174">
    <property type="entry name" value="Trimeric_adhesin"/>
</dbReference>
<evidence type="ECO:0000313" key="5">
    <source>
        <dbReference type="EMBL" id="RRD88712.1"/>
    </source>
</evidence>
<evidence type="ECO:0000259" key="2">
    <source>
        <dbReference type="Pfam" id="PF05658"/>
    </source>
</evidence>
<accession>A0A3P1ZZZ6</accession>
<name>A0A3P1ZZZ6_9NEIS</name>
<feature type="domain" description="Trimeric autotransporter adhesin YadA-like head" evidence="2">
    <location>
        <begin position="335"/>
        <end position="360"/>
    </location>
</feature>
<reference evidence="5 6" key="1">
    <citation type="submission" date="2018-11" db="EMBL/GenBank/DDBJ databases">
        <title>Genomes From Bacteria Associated with the Canine Oral Cavity: a Test Case for Automated Genome-Based Taxonomic Assignment.</title>
        <authorList>
            <person name="Coil D.A."/>
            <person name="Jospin G."/>
            <person name="Darling A.E."/>
            <person name="Wallis C."/>
            <person name="Davis I.J."/>
            <person name="Harris S."/>
            <person name="Eisen J.A."/>
            <person name="Holcombe L.J."/>
            <person name="O'Flynn C."/>
        </authorList>
    </citation>
    <scope>NUCLEOTIDE SEQUENCE [LARGE SCALE GENOMIC DNA]</scope>
    <source>
        <strain evidence="5 6">COT-280</strain>
    </source>
</reference>
<feature type="domain" description="Trimeric autotransporter adhesin YadA-like head" evidence="2">
    <location>
        <begin position="409"/>
        <end position="432"/>
    </location>
</feature>
<dbReference type="InterPro" id="IPR008635">
    <property type="entry name" value="Coiled_stalk_dom"/>
</dbReference>
<evidence type="ECO:0000256" key="1">
    <source>
        <dbReference type="SAM" id="MobiDB-lite"/>
    </source>
</evidence>
<feature type="domain" description="Trimeric autotransporter adhesin YadA-like head" evidence="2">
    <location>
        <begin position="564"/>
        <end position="589"/>
    </location>
</feature>
<feature type="domain" description="Trimeric autotransporter adhesin YadA-like head" evidence="2">
    <location>
        <begin position="605"/>
        <end position="630"/>
    </location>
</feature>
<organism evidence="5 6">
    <name type="scientific">Conchiformibius steedae</name>
    <dbReference type="NCBI Taxonomy" id="153493"/>
    <lineage>
        <taxon>Bacteria</taxon>
        <taxon>Pseudomonadati</taxon>
        <taxon>Pseudomonadota</taxon>
        <taxon>Betaproteobacteria</taxon>
        <taxon>Neisseriales</taxon>
        <taxon>Neisseriaceae</taxon>
        <taxon>Conchiformibius</taxon>
    </lineage>
</organism>
<feature type="domain" description="Trimeric autotransporter adhesin YadA-like head" evidence="2">
    <location>
        <begin position="692"/>
        <end position="713"/>
    </location>
</feature>
<evidence type="ECO:0000259" key="4">
    <source>
        <dbReference type="Pfam" id="PF13018"/>
    </source>
</evidence>
<dbReference type="InterPro" id="IPR008640">
    <property type="entry name" value="Adhesin_Head_dom"/>
</dbReference>
<dbReference type="InterPro" id="IPR011049">
    <property type="entry name" value="Serralysin-like_metalloprot_C"/>
</dbReference>
<dbReference type="CDD" id="cd12820">
    <property type="entry name" value="LbR_YadA-like"/>
    <property type="match status" value="3"/>
</dbReference>
<feature type="domain" description="Trimeric autotransporter adhesin YadA-like head" evidence="2">
    <location>
        <begin position="362"/>
        <end position="388"/>
    </location>
</feature>
<evidence type="ECO:0008006" key="7">
    <source>
        <dbReference type="Google" id="ProtNLM"/>
    </source>
</evidence>
<feature type="domain" description="Trimeric autotransporter adhesin YadA-like stalk" evidence="3">
    <location>
        <begin position="1191"/>
        <end position="1213"/>
    </location>
</feature>
<dbReference type="InterPro" id="IPR024973">
    <property type="entry name" value="ESPR"/>
</dbReference>
<dbReference type="Gene3D" id="2.150.10.10">
    <property type="entry name" value="Serralysin-like metalloprotease, C-terminal"/>
    <property type="match status" value="6"/>
</dbReference>
<dbReference type="Proteomes" id="UP000269923">
    <property type="component" value="Unassembled WGS sequence"/>
</dbReference>
<dbReference type="Pfam" id="PF13018">
    <property type="entry name" value="ESPR"/>
    <property type="match status" value="1"/>
</dbReference>
<proteinExistence type="predicted"/>
<dbReference type="EMBL" id="RQYC01000036">
    <property type="protein sequence ID" value="RRD88712.1"/>
    <property type="molecule type" value="Genomic_DNA"/>
</dbReference>
<evidence type="ECO:0000313" key="6">
    <source>
        <dbReference type="Proteomes" id="UP000269923"/>
    </source>
</evidence>
<feature type="domain" description="Trimeric autotransporter adhesin YadA-like head" evidence="2">
    <location>
        <begin position="165"/>
        <end position="189"/>
    </location>
</feature>
<evidence type="ECO:0000259" key="3">
    <source>
        <dbReference type="Pfam" id="PF05662"/>
    </source>
</evidence>
<feature type="compositionally biased region" description="Basic and acidic residues" evidence="1">
    <location>
        <begin position="486"/>
        <end position="496"/>
    </location>
</feature>
<feature type="domain" description="Trimeric autotransporter adhesin YadA-like head" evidence="2">
    <location>
        <begin position="658"/>
        <end position="684"/>
    </location>
</feature>
<feature type="non-terminal residue" evidence="5">
    <location>
        <position position="1373"/>
    </location>
</feature>
<protein>
    <recommendedName>
        <fullName evidence="7">YadA-like family protein</fullName>
    </recommendedName>
</protein>
<comment type="caution">
    <text evidence="5">The sequence shown here is derived from an EMBL/GenBank/DDBJ whole genome shotgun (WGS) entry which is preliminary data.</text>
</comment>
<dbReference type="Pfam" id="PF05658">
    <property type="entry name" value="YadA_head"/>
    <property type="match status" value="9"/>
</dbReference>
<dbReference type="Pfam" id="PF05662">
    <property type="entry name" value="YadA_stalk"/>
    <property type="match status" value="2"/>
</dbReference>
<keyword evidence="6" id="KW-1185">Reference proteome</keyword>
<dbReference type="Gene3D" id="3.90.1780.10">
    <property type="entry name" value="Trimeric adhesin"/>
    <property type="match status" value="2"/>
</dbReference>
<feature type="domain" description="ESPR" evidence="4">
    <location>
        <begin position="56"/>
        <end position="102"/>
    </location>
</feature>
<gene>
    <name evidence="5" type="ORF">EII21_11030</name>
</gene>
<dbReference type="Gene3D" id="1.20.5.170">
    <property type="match status" value="1"/>
</dbReference>
<sequence length="1373" mass="138741">MFGARQNLPRIFENTGAYFADTRTTAAQRLCPFAKSFRLRLRVMAVKFVFQGFFIMNHTYRVVFNESTKTYVAVSENEPAKGKSKSVKKAVAAAVALTFGGASGVASAIIQDNSLQGSGKTNILIRPQGGTAPVIEGGNKNDAVAIGNAAKGNFSTVSVGHKSSATGALSVAIGREAEASGQSSVAVGTMGSDAQNTSTIAKGGQSLAVGTRAQAMGEQSTSLGNDTYAGGTGSVAIGSDDTGANANDPGQKQTIATSHRYGTTAQNNVPFVYTDGANNIYVSTVTQGTGAVSVGSHTQALNHGATAIGAGAIAGMGQKVSGSFNAKTLQLKSLSGIQATAIGSQSFAASDRTTAIGTNAMAGGENATAIGANSIAYSEKTVAIGDGARAGSNGETDSSKLNKNNVKAPNAIAIGSNANAVAENSLTLGAGATTTNNAAHGISIGKDANTNVVGGITIGWNAKSSTNQGSRHLSRYNPYNPLTDKSNVKEDSRQDNGKTVTTHLIKNAGSAKDDFASVSVVVGPNASAQDGNGAVVVGDRANASTGLSIAIGANAHAAKNKDSSGTSTIAIGASAYASGNTALAIGRQSAATQDFSQAIGNVAAATGIGSLAVGHSANATGYRAIAIGSSNIKDAGGTVGSTGTQAGTEYQKDSQARASGDDAIAFGAGAQSDSYTSIALGAFSDVESNSNHSMALGNLAKAKHEKALAIGYAANATAKTGIAMGANASVTAENGIGIGTLTTVSGVQSVGVGFTNKISGKTSGAFGNSNTVAQNNTFVVGNKVSTTQANSVILGNESTDREATTENNANVNGLTYSGFAGQGAVAKGVVSVGKQNGERQIINVAAGKISATSTDAINGSQLYFTQENLGNLAKSTADHLGGQAAVNPNGTIKAPTYRVVHEAVPRNSYNVNNVGAALTGLNNYINEGWEVHDKDGKKGKVTPGDKVKFVAGNGATVKVDNETNDGVTVVTIGATNQVSNTKLNVANGKINTPNTTEGAKYVNATTVANAVNEVSWQLQENNTAKDEVKAGDKVNFVNGQGTTVSISNADGVTSKVQVNVDTADVTFNNGTATTNPADSNKIAKAGNIANVVNQATSHLIAKGLKFQGNKGEAIHKNLGETLNIKGAHNGNGVSAKNTYVERVGDELIVKIADTPDFNGIKLSEGSNTVNLAPNGADNLKLTGNGGAPVTISNVKNGENPTDAVNVSQLNALKWKLDVGETTGGKAEGQGEETISGQTVKVVAGKGIQVKKEGTTVTISSTITPTTPAPNVEFADLNVNPKTGTVNTPSGDDGDKAVNATTVAKAINQSGWVATSGKTADGEQDGEATEELVNPGDKVELVAGKNLKIKQEGSNFTYSTQENVSFTHVDSDSI</sequence>
<dbReference type="GO" id="GO:0019867">
    <property type="term" value="C:outer membrane"/>
    <property type="evidence" value="ECO:0007669"/>
    <property type="project" value="InterPro"/>
</dbReference>
<feature type="domain" description="Trimeric autotransporter adhesin YadA-like stalk" evidence="3">
    <location>
        <begin position="840"/>
        <end position="878"/>
    </location>
</feature>
<feature type="region of interest" description="Disordered" evidence="1">
    <location>
        <begin position="465"/>
        <end position="496"/>
    </location>
</feature>